<name>A0A7V7QN38_9FIRM</name>
<proteinExistence type="predicted"/>
<keyword evidence="3" id="KW-1185">Reference proteome</keyword>
<dbReference type="RefSeq" id="WP_151142649.1">
    <property type="nucleotide sequence ID" value="NZ_WAGX01000004.1"/>
</dbReference>
<keyword evidence="1" id="KW-1133">Transmembrane helix</keyword>
<keyword evidence="1" id="KW-0812">Transmembrane</keyword>
<evidence type="ECO:0000313" key="2">
    <source>
        <dbReference type="EMBL" id="KAB1439788.1"/>
    </source>
</evidence>
<organism evidence="2 3">
    <name type="scientific">Candidatus Galacturonatibacter soehngenii</name>
    <dbReference type="NCBI Taxonomy" id="2307010"/>
    <lineage>
        <taxon>Bacteria</taxon>
        <taxon>Bacillati</taxon>
        <taxon>Bacillota</taxon>
        <taxon>Clostridia</taxon>
        <taxon>Lachnospirales</taxon>
        <taxon>Lachnospiraceae</taxon>
        <taxon>Candidatus Galacturonatibacter</taxon>
    </lineage>
</organism>
<gene>
    <name evidence="2" type="ORF">F7O84_05225</name>
</gene>
<reference evidence="2 3" key="1">
    <citation type="submission" date="2019-09" db="EMBL/GenBank/DDBJ databases">
        <authorList>
            <person name="Valk L.C."/>
        </authorList>
    </citation>
    <scope>NUCLEOTIDE SEQUENCE [LARGE SCALE GENOMIC DNA]</scope>
    <source>
        <strain evidence="2">GalUA</strain>
    </source>
</reference>
<protein>
    <submittedName>
        <fullName evidence="2">NusG domain II-containing protein</fullName>
    </submittedName>
</protein>
<accession>A0A7V7QN38</accession>
<keyword evidence="1" id="KW-0472">Membrane</keyword>
<evidence type="ECO:0000256" key="1">
    <source>
        <dbReference type="SAM" id="Phobius"/>
    </source>
</evidence>
<dbReference type="EMBL" id="WAGX01000004">
    <property type="protein sequence ID" value="KAB1439788.1"/>
    <property type="molecule type" value="Genomic_DNA"/>
</dbReference>
<comment type="caution">
    <text evidence="2">The sequence shown here is derived from an EMBL/GenBank/DDBJ whole genome shotgun (WGS) entry which is preliminary data.</text>
</comment>
<dbReference type="OrthoDB" id="47603at2"/>
<feature type="transmembrane region" description="Helical" evidence="1">
    <location>
        <begin position="6"/>
        <end position="25"/>
    </location>
</feature>
<dbReference type="CDD" id="cd09911">
    <property type="entry name" value="Lin0431_like"/>
    <property type="match status" value="1"/>
</dbReference>
<dbReference type="Proteomes" id="UP000461768">
    <property type="component" value="Unassembled WGS sequence"/>
</dbReference>
<dbReference type="Pfam" id="PF07009">
    <property type="entry name" value="NusG_II"/>
    <property type="match status" value="1"/>
</dbReference>
<dbReference type="AlphaFoldDB" id="A0A7V7QN38"/>
<reference evidence="2 3" key="2">
    <citation type="submission" date="2020-02" db="EMBL/GenBank/DDBJ databases">
        <title>Candidatus Galacturonibacter soehngenii shows hetero-acetogenic catabolism of galacturonic acid but lacks a canonical carbon monoxide dehydrogenase/acetyl-CoA synthase complex.</title>
        <authorList>
            <person name="Diender M."/>
            <person name="Stouten G.R."/>
            <person name="Petersen J.F."/>
            <person name="Nielsen P.H."/>
            <person name="Dueholm M.S."/>
            <person name="Pronk J.T."/>
            <person name="Van Loosdrecht M.C.M."/>
        </authorList>
    </citation>
    <scope>NUCLEOTIDE SEQUENCE [LARGE SCALE GENOMIC DNA]</scope>
    <source>
        <strain evidence="2">GalUA</strain>
    </source>
</reference>
<evidence type="ECO:0000313" key="3">
    <source>
        <dbReference type="Proteomes" id="UP000461768"/>
    </source>
</evidence>
<sequence>MKKNDIILIGIVVFVAVIFFGIFQLTKKEGAKIIVTIDGKQYGTYSLEHEEVVEIESEYGTNELIIKDNKAKMEGASCPDQLCVYQHAINKTGQTIVCLPNKVVVTVENGEENEVDITAK</sequence>
<dbReference type="Gene3D" id="2.60.320.10">
    <property type="entry name" value="N-utilization substance G protein NusG, insert domain"/>
    <property type="match status" value="1"/>
</dbReference>
<dbReference type="InterPro" id="IPR038690">
    <property type="entry name" value="NusG_2_sf"/>
</dbReference>